<proteinExistence type="predicted"/>
<evidence type="ECO:0000313" key="2">
    <source>
        <dbReference type="Proteomes" id="UP000078240"/>
    </source>
</evidence>
<reference evidence="1 2" key="1">
    <citation type="submission" date="2016-01" db="EMBL/GenBank/DDBJ databases">
        <title>Biosynthesis of antibiotic leucinostatins and their inhibition on Phytophthora in bio-control Purpureocillium lilacinum.</title>
        <authorList>
            <person name="Wang G."/>
            <person name="Liu Z."/>
            <person name="Lin R."/>
            <person name="Li E."/>
            <person name="Mao Z."/>
            <person name="Ling J."/>
            <person name="Yin W."/>
            <person name="Xie B."/>
        </authorList>
    </citation>
    <scope>NUCLEOTIDE SEQUENCE [LARGE SCALE GENOMIC DNA]</scope>
    <source>
        <strain evidence="1">PLBJ-1</strain>
    </source>
</reference>
<gene>
    <name evidence="1" type="ORF">VFPBJ_09478</name>
</gene>
<organism evidence="1 2">
    <name type="scientific">Purpureocillium lilacinum</name>
    <name type="common">Paecilomyces lilacinus</name>
    <dbReference type="NCBI Taxonomy" id="33203"/>
    <lineage>
        <taxon>Eukaryota</taxon>
        <taxon>Fungi</taxon>
        <taxon>Dikarya</taxon>
        <taxon>Ascomycota</taxon>
        <taxon>Pezizomycotina</taxon>
        <taxon>Sordariomycetes</taxon>
        <taxon>Hypocreomycetidae</taxon>
        <taxon>Hypocreales</taxon>
        <taxon>Ophiocordycipitaceae</taxon>
        <taxon>Purpureocillium</taxon>
    </lineage>
</organism>
<comment type="caution">
    <text evidence="1">The sequence shown here is derived from an EMBL/GenBank/DDBJ whole genome shotgun (WGS) entry which is preliminary data.</text>
</comment>
<name>A0A179GCF8_PURLI</name>
<evidence type="ECO:0000313" key="1">
    <source>
        <dbReference type="EMBL" id="OAQ75505.1"/>
    </source>
</evidence>
<sequence>MAKSTTAESAAAAMAARVLTEEGLVLHSAKMASCRPKRVHRAALAEISNASVLCYEEDGLPHELGP</sequence>
<dbReference type="EMBL" id="LSBH01000008">
    <property type="protein sequence ID" value="OAQ75505.1"/>
    <property type="molecule type" value="Genomic_DNA"/>
</dbReference>
<accession>A0A179GCF8</accession>
<protein>
    <submittedName>
        <fullName evidence="1">Uncharacterized protein</fullName>
    </submittedName>
</protein>
<dbReference type="AlphaFoldDB" id="A0A179GCF8"/>
<dbReference type="Proteomes" id="UP000078240">
    <property type="component" value="Unassembled WGS sequence"/>
</dbReference>